<evidence type="ECO:0000313" key="15">
    <source>
        <dbReference type="EMBL" id="MEV5508709.1"/>
    </source>
</evidence>
<dbReference type="EMBL" id="JBFAUK010000015">
    <property type="protein sequence ID" value="MEV5508709.1"/>
    <property type="molecule type" value="Genomic_DNA"/>
</dbReference>
<sequence length="805" mass="86221">MAARGRLRIYLGAAPGVGKTYAMLREGRRLRDEGADVVIGLAEPHGRRLTAAMAEGLETVPRRVLTHRGARFEEMDVDAVLARHPQTALVDELAHSNVPGSRNAKRWQDVEELLDAGIDVITTLNVQHLESLNDVVWQITGVRQRERLPDEVARRADQIELVDLTPELLRRRMTHGDIYPPGRIEAALTHYFRVGNLTALRELALLWLADRVEEGLRRYREEHGIAAPWETRERILVGLTGGPEGETLVRRAARITDRTPGSELLALYVAPGEAPAAADPAALARQRALVESLGGSYHQITGDDVAQTLLEFAREENVTQIVLGASRHSRLATLLRPDVGRRTIDGSGPIDVHIVSHEAAAGPAVLFRLPRPGEATGPRRFRAALAGAVLLPPLLTLVLTALRGRLGLGTGLVLQLLVVVVLALVGGVWPALLGAVVAALLADYYLTVPVHSLDITHGNDMVALLVFVAVAVLVGSAAGRASRRMYQAVRATSEAQAVNRLATAMARGRDLPALVELIRENFGLRAVSLLQRDPHSGTPPRWFVVASAGDRPPERPYEADAECPVDEELTLAAAGQGLTTDDRQILAVCAAQLGIAQAHGRLIRQVAETDVLVAAERRRSAVLALAVRDLRAVLRTAEQALDGPDGPGPRAARAAVARAAQLVADLGDLGRLHAGALDLYLRPVDLGEVLVAALDDLGPGGRTIELALPPGLPEVIADAAQLTRVFTTLAADALRHGPPGRSPALTAEVLPDRLVVTLSGFRGPERGDSLPLRLSRDLVEAMGGTLEVGGEEVFSVTLTLPTARQ</sequence>
<evidence type="ECO:0000256" key="1">
    <source>
        <dbReference type="ARBA" id="ARBA00004141"/>
    </source>
</evidence>
<dbReference type="InterPro" id="IPR052023">
    <property type="entry name" value="Histidine_kinase_KdpD"/>
</dbReference>
<dbReference type="Gene3D" id="1.20.120.620">
    <property type="entry name" value="Backbone structure of the membrane domain of e. Coli histidine kinase receptor kdpd"/>
    <property type="match status" value="1"/>
</dbReference>
<evidence type="ECO:0000256" key="8">
    <source>
        <dbReference type="ARBA" id="ARBA00022989"/>
    </source>
</evidence>
<dbReference type="Gene3D" id="3.30.565.10">
    <property type="entry name" value="Histidine kinase-like ATPase, C-terminal domain"/>
    <property type="match status" value="1"/>
</dbReference>
<dbReference type="Proteomes" id="UP001552594">
    <property type="component" value="Unassembled WGS sequence"/>
</dbReference>
<keyword evidence="8 11" id="KW-1133">Transmembrane helix</keyword>
<evidence type="ECO:0000256" key="10">
    <source>
        <dbReference type="ARBA" id="ARBA00023136"/>
    </source>
</evidence>
<keyword evidence="16" id="KW-1185">Reference proteome</keyword>
<evidence type="ECO:0000259" key="12">
    <source>
        <dbReference type="Pfam" id="PF00582"/>
    </source>
</evidence>
<feature type="domain" description="Signal transduction histidine kinase osmosensitive K+ channel sensor N-terminal" evidence="13">
    <location>
        <begin position="4"/>
        <end position="212"/>
    </location>
</feature>
<feature type="transmembrane region" description="Helical" evidence="11">
    <location>
        <begin position="414"/>
        <end position="441"/>
    </location>
</feature>
<dbReference type="InterPro" id="IPR027417">
    <property type="entry name" value="P-loop_NTPase"/>
</dbReference>
<accession>A0ABV3K2G9</accession>
<evidence type="ECO:0000256" key="4">
    <source>
        <dbReference type="ARBA" id="ARBA00022692"/>
    </source>
</evidence>
<dbReference type="SUPFAM" id="SSF55874">
    <property type="entry name" value="ATPase domain of HSP90 chaperone/DNA topoisomerase II/histidine kinase"/>
    <property type="match status" value="1"/>
</dbReference>
<dbReference type="InterPro" id="IPR014729">
    <property type="entry name" value="Rossmann-like_a/b/a_fold"/>
</dbReference>
<name>A0ABV3K2G9_STRON</name>
<evidence type="ECO:0000256" key="5">
    <source>
        <dbReference type="ARBA" id="ARBA00022741"/>
    </source>
</evidence>
<proteinExistence type="predicted"/>
<dbReference type="Pfam" id="PF02702">
    <property type="entry name" value="KdpD"/>
    <property type="match status" value="1"/>
</dbReference>
<dbReference type="InterPro" id="IPR006016">
    <property type="entry name" value="UspA"/>
</dbReference>
<keyword evidence="3" id="KW-0808">Transferase</keyword>
<dbReference type="InterPro" id="IPR003852">
    <property type="entry name" value="Sig_transdc_His_kinase_KdpD_N"/>
</dbReference>
<keyword evidence="7" id="KW-0067">ATP-binding</keyword>
<dbReference type="InterPro" id="IPR038318">
    <property type="entry name" value="KdpD_sf"/>
</dbReference>
<keyword evidence="5" id="KW-0547">Nucleotide-binding</keyword>
<keyword evidence="4 11" id="KW-0812">Transmembrane</keyword>
<evidence type="ECO:0000256" key="6">
    <source>
        <dbReference type="ARBA" id="ARBA00022777"/>
    </source>
</evidence>
<evidence type="ECO:0000313" key="16">
    <source>
        <dbReference type="Proteomes" id="UP001552594"/>
    </source>
</evidence>
<dbReference type="InterPro" id="IPR025201">
    <property type="entry name" value="KdpD_TM"/>
</dbReference>
<evidence type="ECO:0000256" key="11">
    <source>
        <dbReference type="SAM" id="Phobius"/>
    </source>
</evidence>
<dbReference type="RefSeq" id="WP_109279491.1">
    <property type="nucleotide sequence ID" value="NZ_JBFAUK010000015.1"/>
</dbReference>
<comment type="subcellular location">
    <subcellularLocation>
        <location evidence="1">Membrane</location>
        <topology evidence="1">Multi-pass membrane protein</topology>
    </subcellularLocation>
</comment>
<feature type="transmembrane region" description="Helical" evidence="11">
    <location>
        <begin position="381"/>
        <end position="402"/>
    </location>
</feature>
<comment type="caution">
    <text evidence="15">The sequence shown here is derived from an EMBL/GenBank/DDBJ whole genome shotgun (WGS) entry which is preliminary data.</text>
</comment>
<dbReference type="Gene3D" id="3.40.50.300">
    <property type="entry name" value="P-loop containing nucleotide triphosphate hydrolases"/>
    <property type="match status" value="1"/>
</dbReference>
<dbReference type="InterPro" id="IPR036890">
    <property type="entry name" value="HATPase_C_sf"/>
</dbReference>
<dbReference type="SUPFAM" id="SSF52402">
    <property type="entry name" value="Adenine nucleotide alpha hydrolases-like"/>
    <property type="match status" value="1"/>
</dbReference>
<dbReference type="Gene3D" id="3.40.50.620">
    <property type="entry name" value="HUPs"/>
    <property type="match status" value="1"/>
</dbReference>
<feature type="domain" description="Sensor protein KdpD transmembrane" evidence="14">
    <location>
        <begin position="387"/>
        <end position="490"/>
    </location>
</feature>
<gene>
    <name evidence="15" type="ORF">AB0L16_19985</name>
</gene>
<evidence type="ECO:0000256" key="9">
    <source>
        <dbReference type="ARBA" id="ARBA00023012"/>
    </source>
</evidence>
<dbReference type="Pfam" id="PF13493">
    <property type="entry name" value="DUF4118"/>
    <property type="match status" value="1"/>
</dbReference>
<dbReference type="Pfam" id="PF00582">
    <property type="entry name" value="Usp"/>
    <property type="match status" value="1"/>
</dbReference>
<feature type="transmembrane region" description="Helical" evidence="11">
    <location>
        <begin position="461"/>
        <end position="481"/>
    </location>
</feature>
<evidence type="ECO:0000259" key="13">
    <source>
        <dbReference type="Pfam" id="PF02702"/>
    </source>
</evidence>
<protein>
    <submittedName>
        <fullName evidence="15">DUF4118 domain-containing protein</fullName>
    </submittedName>
</protein>
<evidence type="ECO:0000259" key="14">
    <source>
        <dbReference type="Pfam" id="PF13493"/>
    </source>
</evidence>
<dbReference type="PANTHER" id="PTHR45569">
    <property type="entry name" value="SENSOR PROTEIN KDPD"/>
    <property type="match status" value="1"/>
</dbReference>
<organism evidence="15 16">
    <name type="scientific">Streptomyces orinoci</name>
    <name type="common">Streptoverticillium orinoci</name>
    <dbReference type="NCBI Taxonomy" id="67339"/>
    <lineage>
        <taxon>Bacteria</taxon>
        <taxon>Bacillati</taxon>
        <taxon>Actinomycetota</taxon>
        <taxon>Actinomycetes</taxon>
        <taxon>Kitasatosporales</taxon>
        <taxon>Streptomycetaceae</taxon>
        <taxon>Streptomyces</taxon>
    </lineage>
</organism>
<keyword evidence="2" id="KW-0597">Phosphoprotein</keyword>
<evidence type="ECO:0000256" key="7">
    <source>
        <dbReference type="ARBA" id="ARBA00022840"/>
    </source>
</evidence>
<evidence type="ECO:0000256" key="2">
    <source>
        <dbReference type="ARBA" id="ARBA00022553"/>
    </source>
</evidence>
<keyword evidence="6" id="KW-0418">Kinase</keyword>
<keyword evidence="10 11" id="KW-0472">Membrane</keyword>
<dbReference type="PANTHER" id="PTHR45569:SF1">
    <property type="entry name" value="SENSOR PROTEIN KDPD"/>
    <property type="match status" value="1"/>
</dbReference>
<keyword evidence="9" id="KW-0902">Two-component regulatory system</keyword>
<feature type="domain" description="UspA" evidence="12">
    <location>
        <begin position="233"/>
        <end position="354"/>
    </location>
</feature>
<evidence type="ECO:0000256" key="3">
    <source>
        <dbReference type="ARBA" id="ARBA00022679"/>
    </source>
</evidence>
<reference evidence="15 16" key="1">
    <citation type="submission" date="2024-06" db="EMBL/GenBank/DDBJ databases">
        <title>The Natural Products Discovery Center: Release of the First 8490 Sequenced Strains for Exploring Actinobacteria Biosynthetic Diversity.</title>
        <authorList>
            <person name="Kalkreuter E."/>
            <person name="Kautsar S.A."/>
            <person name="Yang D."/>
            <person name="Bader C.D."/>
            <person name="Teijaro C.N."/>
            <person name="Fluegel L."/>
            <person name="Davis C.M."/>
            <person name="Simpson J.R."/>
            <person name="Lauterbach L."/>
            <person name="Steele A.D."/>
            <person name="Gui C."/>
            <person name="Meng S."/>
            <person name="Li G."/>
            <person name="Viehrig K."/>
            <person name="Ye F."/>
            <person name="Su P."/>
            <person name="Kiefer A.F."/>
            <person name="Nichols A."/>
            <person name="Cepeda A.J."/>
            <person name="Yan W."/>
            <person name="Fan B."/>
            <person name="Jiang Y."/>
            <person name="Adhikari A."/>
            <person name="Zheng C.-J."/>
            <person name="Schuster L."/>
            <person name="Cowan T.M."/>
            <person name="Smanski M.J."/>
            <person name="Chevrette M.G."/>
            <person name="De Carvalho L.P.S."/>
            <person name="Shen B."/>
        </authorList>
    </citation>
    <scope>NUCLEOTIDE SEQUENCE [LARGE SCALE GENOMIC DNA]</scope>
    <source>
        <strain evidence="15 16">NPDC052347</strain>
    </source>
</reference>